<protein>
    <submittedName>
        <fullName evidence="2">Putative ovule protein</fullName>
    </submittedName>
</protein>
<accession>A0A0V0H9U5</accession>
<evidence type="ECO:0000313" key="2">
    <source>
        <dbReference type="EMBL" id="JAP16858.1"/>
    </source>
</evidence>
<dbReference type="AlphaFoldDB" id="A0A0V0H9U5"/>
<organism evidence="2">
    <name type="scientific">Solanum chacoense</name>
    <name type="common">Chaco potato</name>
    <dbReference type="NCBI Taxonomy" id="4108"/>
    <lineage>
        <taxon>Eukaryota</taxon>
        <taxon>Viridiplantae</taxon>
        <taxon>Streptophyta</taxon>
        <taxon>Embryophyta</taxon>
        <taxon>Tracheophyta</taxon>
        <taxon>Spermatophyta</taxon>
        <taxon>Magnoliopsida</taxon>
        <taxon>eudicotyledons</taxon>
        <taxon>Gunneridae</taxon>
        <taxon>Pentapetalae</taxon>
        <taxon>asterids</taxon>
        <taxon>lamiids</taxon>
        <taxon>Solanales</taxon>
        <taxon>Solanaceae</taxon>
        <taxon>Solanoideae</taxon>
        <taxon>Solaneae</taxon>
        <taxon>Solanum</taxon>
    </lineage>
</organism>
<dbReference type="Pfam" id="PF25597">
    <property type="entry name" value="SH3_retrovirus"/>
    <property type="match status" value="1"/>
</dbReference>
<sequence>MPSTVLQHQSPHSILFPGQNPYRLPLRVFGCTCFVHDLSTRNDKLQPKSIKCVFLGYTRHQKGYKCYDPKTNKHFITADVTFF</sequence>
<proteinExistence type="predicted"/>
<evidence type="ECO:0000259" key="1">
    <source>
        <dbReference type="Pfam" id="PF25597"/>
    </source>
</evidence>
<name>A0A0V0H9U5_SOLCH</name>
<dbReference type="InterPro" id="IPR057670">
    <property type="entry name" value="SH3_retrovirus"/>
</dbReference>
<feature type="domain" description="Retroviral polymerase SH3-like" evidence="1">
    <location>
        <begin position="31"/>
        <end position="82"/>
    </location>
</feature>
<reference evidence="2" key="1">
    <citation type="submission" date="2015-12" db="EMBL/GenBank/DDBJ databases">
        <title>Gene expression during late stages of embryo sac development: a critical building block for successful pollen-pistil interactions.</title>
        <authorList>
            <person name="Liu Y."/>
            <person name="Joly V."/>
            <person name="Sabar M."/>
            <person name="Matton D.P."/>
        </authorList>
    </citation>
    <scope>NUCLEOTIDE SEQUENCE</scope>
</reference>
<dbReference type="EMBL" id="GEDG01023288">
    <property type="protein sequence ID" value="JAP16858.1"/>
    <property type="molecule type" value="Transcribed_RNA"/>
</dbReference>